<feature type="transmembrane region" description="Helical" evidence="7">
    <location>
        <begin position="275"/>
        <end position="302"/>
    </location>
</feature>
<comment type="subcellular location">
    <subcellularLocation>
        <location evidence="1">Membrane</location>
        <topology evidence="1">Multi-pass membrane protein</topology>
    </subcellularLocation>
</comment>
<keyword evidence="2 7" id="KW-0812">Transmembrane</keyword>
<evidence type="ECO:0000313" key="10">
    <source>
        <dbReference type="EnsemblPlants" id="cds.evm.model.04.267"/>
    </source>
</evidence>
<evidence type="ECO:0000256" key="3">
    <source>
        <dbReference type="ARBA" id="ARBA00022741"/>
    </source>
</evidence>
<dbReference type="SUPFAM" id="SSF52540">
    <property type="entry name" value="P-loop containing nucleoside triphosphate hydrolases"/>
    <property type="match status" value="1"/>
</dbReference>
<dbReference type="EnsemblPlants" id="evm.model.04.267">
    <property type="protein sequence ID" value="cds.evm.model.04.267"/>
    <property type="gene ID" value="evm.TU.04.267"/>
</dbReference>
<dbReference type="PROSITE" id="PS00211">
    <property type="entry name" value="ABC_TRANSPORTER_1"/>
    <property type="match status" value="1"/>
</dbReference>
<dbReference type="Proteomes" id="UP000596661">
    <property type="component" value="Chromosome 4"/>
</dbReference>
<dbReference type="InterPro" id="IPR036640">
    <property type="entry name" value="ABC1_TM_sf"/>
</dbReference>
<name>A0A803PGW2_CANSA</name>
<organism evidence="10 11">
    <name type="scientific">Cannabis sativa</name>
    <name type="common">Hemp</name>
    <name type="synonym">Marijuana</name>
    <dbReference type="NCBI Taxonomy" id="3483"/>
    <lineage>
        <taxon>Eukaryota</taxon>
        <taxon>Viridiplantae</taxon>
        <taxon>Streptophyta</taxon>
        <taxon>Embryophyta</taxon>
        <taxon>Tracheophyta</taxon>
        <taxon>Spermatophyta</taxon>
        <taxon>Magnoliopsida</taxon>
        <taxon>eudicotyledons</taxon>
        <taxon>Gunneridae</taxon>
        <taxon>Pentapetalae</taxon>
        <taxon>rosids</taxon>
        <taxon>fabids</taxon>
        <taxon>Rosales</taxon>
        <taxon>Cannabaceae</taxon>
        <taxon>Cannabis</taxon>
    </lineage>
</organism>
<evidence type="ECO:0000256" key="4">
    <source>
        <dbReference type="ARBA" id="ARBA00022840"/>
    </source>
</evidence>
<dbReference type="InterPro" id="IPR011527">
    <property type="entry name" value="ABC1_TM_dom"/>
</dbReference>
<keyword evidence="3" id="KW-0547">Nucleotide-binding</keyword>
<dbReference type="InterPro" id="IPR003593">
    <property type="entry name" value="AAA+_ATPase"/>
</dbReference>
<keyword evidence="5 7" id="KW-1133">Transmembrane helix</keyword>
<evidence type="ECO:0000256" key="6">
    <source>
        <dbReference type="ARBA" id="ARBA00023136"/>
    </source>
</evidence>
<evidence type="ECO:0000256" key="5">
    <source>
        <dbReference type="ARBA" id="ARBA00022989"/>
    </source>
</evidence>
<dbReference type="InterPro" id="IPR027417">
    <property type="entry name" value="P-loop_NTPase"/>
</dbReference>
<proteinExistence type="predicted"/>
<dbReference type="SMART" id="SM00382">
    <property type="entry name" value="AAA"/>
    <property type="match status" value="1"/>
</dbReference>
<dbReference type="InterPro" id="IPR039421">
    <property type="entry name" value="Type_1_exporter"/>
</dbReference>
<dbReference type="GO" id="GO:0016887">
    <property type="term" value="F:ATP hydrolysis activity"/>
    <property type="evidence" value="ECO:0007669"/>
    <property type="project" value="InterPro"/>
</dbReference>
<dbReference type="FunFam" id="1.20.1560.10:FF:000059">
    <property type="entry name" value="ABC transporter B family member 26, chloroplastic"/>
    <property type="match status" value="1"/>
</dbReference>
<accession>A0A803PGW2</accession>
<dbReference type="SUPFAM" id="SSF90123">
    <property type="entry name" value="ABC transporter transmembrane region"/>
    <property type="match status" value="1"/>
</dbReference>
<dbReference type="OMA" id="CRLYEPQ"/>
<dbReference type="PANTHER" id="PTHR43394:SF19">
    <property type="entry name" value="ABC TRANSPORTER B FAMILY"/>
    <property type="match status" value="1"/>
</dbReference>
<evidence type="ECO:0000259" key="8">
    <source>
        <dbReference type="PROSITE" id="PS50893"/>
    </source>
</evidence>
<dbReference type="CDD" id="cd18572">
    <property type="entry name" value="ABC_6TM_TAP"/>
    <property type="match status" value="1"/>
</dbReference>
<protein>
    <recommendedName>
        <fullName evidence="12">ABC transporter B family member 26, chloroplastic</fullName>
    </recommendedName>
</protein>
<evidence type="ECO:0008006" key="12">
    <source>
        <dbReference type="Google" id="ProtNLM"/>
    </source>
</evidence>
<dbReference type="GO" id="GO:0005524">
    <property type="term" value="F:ATP binding"/>
    <property type="evidence" value="ECO:0007669"/>
    <property type="project" value="UniProtKB-KW"/>
</dbReference>
<feature type="domain" description="ABC transmembrane type-1" evidence="9">
    <location>
        <begin position="146"/>
        <end position="427"/>
    </location>
</feature>
<feature type="transmembrane region" description="Helical" evidence="7">
    <location>
        <begin position="187"/>
        <end position="213"/>
    </location>
</feature>
<keyword evidence="4" id="KW-0067">ATP-binding</keyword>
<evidence type="ECO:0000256" key="1">
    <source>
        <dbReference type="ARBA" id="ARBA00004141"/>
    </source>
</evidence>
<dbReference type="EMBL" id="UZAU01000358">
    <property type="status" value="NOT_ANNOTATED_CDS"/>
    <property type="molecule type" value="Genomic_DNA"/>
</dbReference>
<keyword evidence="11" id="KW-1185">Reference proteome</keyword>
<dbReference type="PANTHER" id="PTHR43394">
    <property type="entry name" value="ATP-DEPENDENT PERMEASE MDL1, MITOCHONDRIAL"/>
    <property type="match status" value="1"/>
</dbReference>
<evidence type="ECO:0000256" key="2">
    <source>
        <dbReference type="ARBA" id="ARBA00022692"/>
    </source>
</evidence>
<reference evidence="10" key="2">
    <citation type="submission" date="2021-03" db="UniProtKB">
        <authorList>
            <consortium name="EnsemblPlants"/>
        </authorList>
    </citation>
    <scope>IDENTIFICATION</scope>
</reference>
<reference evidence="10" key="1">
    <citation type="submission" date="2018-11" db="EMBL/GenBank/DDBJ databases">
        <authorList>
            <person name="Grassa J C."/>
        </authorList>
    </citation>
    <scope>NUCLEOTIDE SEQUENCE [LARGE SCALE GENOMIC DNA]</scope>
</reference>
<dbReference type="GO" id="GO:0016020">
    <property type="term" value="C:membrane"/>
    <property type="evidence" value="ECO:0007669"/>
    <property type="project" value="UniProtKB-SubCell"/>
</dbReference>
<dbReference type="InterPro" id="IPR017871">
    <property type="entry name" value="ABC_transporter-like_CS"/>
</dbReference>
<keyword evidence="6 7" id="KW-0472">Membrane</keyword>
<dbReference type="Pfam" id="PF00664">
    <property type="entry name" value="ABC_membrane"/>
    <property type="match status" value="1"/>
</dbReference>
<dbReference type="Gene3D" id="3.40.50.300">
    <property type="entry name" value="P-loop containing nucleotide triphosphate hydrolases"/>
    <property type="match status" value="1"/>
</dbReference>
<dbReference type="FunFam" id="3.40.50.300:FF:000218">
    <property type="entry name" value="Multidrug ABC transporter ATP-binding protein"/>
    <property type="match status" value="1"/>
</dbReference>
<feature type="transmembrane region" description="Helical" evidence="7">
    <location>
        <begin position="143"/>
        <end position="167"/>
    </location>
</feature>
<evidence type="ECO:0000259" key="9">
    <source>
        <dbReference type="PROSITE" id="PS50929"/>
    </source>
</evidence>
<evidence type="ECO:0000256" key="7">
    <source>
        <dbReference type="SAM" id="Phobius"/>
    </source>
</evidence>
<dbReference type="InterPro" id="IPR003439">
    <property type="entry name" value="ABC_transporter-like_ATP-bd"/>
</dbReference>
<dbReference type="Pfam" id="PF00005">
    <property type="entry name" value="ABC_tran"/>
    <property type="match status" value="1"/>
</dbReference>
<sequence>MALVLYNPQPRLLSSFHCTRPFFRNHQKKDLHFTSATTKLRLILSIHSSHRRRVPLLLTKSASINGYSVHEGSDEYVQGLRETEVVSRNEWLQRWTDFVRSILPGGNWWRLDDDDVEIRMLAEPVTVTRALIRMWELVSKDRWVIFAAFATLIVAALSEISIPHYLTASIFTAQSGQIPVFHRNVKLLVVLCVTAGICSGLRGCFFGIANMILVKRMRETLYSALLRQDISFFDSETVGDLTSRLGADCQQVSRVIGYDLNLIFRNVLQGAGAMIYLLILSWPLGLCTLVICCTLAAVMLLYGRYQKKAAKLTQEYTASANEVAQETISLMRTVRVYGTEKEELGRYDKWLGRLADISFRQSAAYGIWNLSFNTLYHSTQVIAVLVGGMSILAGHITAEQLTKFILYSEWLIYSTWWVGDNLSSLMQSVGASEKVFQLMDLSPSDQFISEGVTLEKLIGCIDFTNVSFHYASRPTVPVLQHVNISVKPNEVIALVGLSGSGKSTLVNLLLRLYEPTSGEILIDGISLRKLDVKWWRERIGYVGQEPKLFRMDISSNIRYGCTRNVTQEDIELAAKQAYAHDFISALPNGYKTLVDDDLLSGGQKQRIAIARAVLRDPSILILDEATSALDAESEHNVKGVLRSMRSDMASKRTVIIIAHRLSTIQAADRIIVMDSGKVVEEISKQKYAWQIPYEVGIHGLKIAFQEAFGWDINMPARGGKIDSPCKNISQVIPQERQVSKRTWLCSQYVDQEKQRQECRTKLHKP</sequence>
<feature type="domain" description="ABC transporter" evidence="8">
    <location>
        <begin position="461"/>
        <end position="700"/>
    </location>
</feature>
<dbReference type="AlphaFoldDB" id="A0A803PGW2"/>
<evidence type="ECO:0000313" key="11">
    <source>
        <dbReference type="Proteomes" id="UP000596661"/>
    </source>
</evidence>
<dbReference type="PROSITE" id="PS50929">
    <property type="entry name" value="ABC_TM1F"/>
    <property type="match status" value="1"/>
</dbReference>
<dbReference type="Gene3D" id="1.20.1560.10">
    <property type="entry name" value="ABC transporter type 1, transmembrane domain"/>
    <property type="match status" value="1"/>
</dbReference>
<dbReference type="PROSITE" id="PS50893">
    <property type="entry name" value="ABC_TRANSPORTER_2"/>
    <property type="match status" value="1"/>
</dbReference>
<dbReference type="GO" id="GO:0015421">
    <property type="term" value="F:ABC-type oligopeptide transporter activity"/>
    <property type="evidence" value="ECO:0007669"/>
    <property type="project" value="TreeGrafter"/>
</dbReference>
<dbReference type="Gramene" id="evm.model.04.267">
    <property type="protein sequence ID" value="cds.evm.model.04.267"/>
    <property type="gene ID" value="evm.TU.04.267"/>
</dbReference>